<protein>
    <submittedName>
        <fullName evidence="2">Uncharacterized protein</fullName>
    </submittedName>
</protein>
<keyword evidence="1" id="KW-0812">Transmembrane</keyword>
<dbReference type="EMBL" id="AZHX01001639">
    <property type="protein sequence ID" value="ETX01270.1"/>
    <property type="molecule type" value="Genomic_DNA"/>
</dbReference>
<dbReference type="AlphaFoldDB" id="W4LTT1"/>
<sequence length="704" mass="77484">MRNKQLKNMMSFSITIILYIILITFLDIGYSNESGSSFIQPRSPNIATVYPILDPRFWYAASRHIGESRVGTVGTVNKQPSSSLAEFQPACRGSGNETRCTLRFTYAFADPDPEEFVGISFSLGRIGISTINSDGTRGQDLDLHMDAPFNLADLMKNATDDGISIEALRAVLHPDGRDQTLMLRIELEDQNRDKRFTRVPFDSSGTAPISIDLPLSDFRGAIDLTAVKLVTIVIEELHAGDVVSNPVEGGFQIEFLGFVDNNGPCLEAECIVSLEDDREIVAALARRDFESLLRLVDSKTGASLDRTLFRDLLHWGATGWLLSALPAAVNQGWITSDEARAVGVKILQFVDNDDLWGDEPVGKLGNSRGVMYRFGGIDPNRLDGPLTGTRRLDVGDINAIEASIIDTALFQFGVATFAAGFSTDQDIQSQASHILNRTHWDELVDPATGQFYLGWKPELDDIPPGCFTVPTDFGGFWTSRGEDGSCPSEEEGEEAVPLTIDFWTDEGAMAAILAAGSEEHPTSPQPWYRMRRMFGHGACMDAVVTFPGAWFTYTFLTATYLDPTLGPDQGEEWETVSIDWTQNAMNVFGGYQLLSPPDTLILPDAVELPDTTYLAQGLPECAADADAKFTGTRTPYSLQLATGLGDRVAVVAIAELRQILRNRPEVWDPIFGLLDSFHPNLADFPESQELLRSEGRWVQQQVQP</sequence>
<keyword evidence="3" id="KW-1185">Reference proteome</keyword>
<evidence type="ECO:0000313" key="2">
    <source>
        <dbReference type="EMBL" id="ETX01270.1"/>
    </source>
</evidence>
<gene>
    <name evidence="2" type="ORF">ETSY2_37545</name>
</gene>
<proteinExistence type="predicted"/>
<name>W4LTT1_9BACT</name>
<keyword evidence="1" id="KW-1133">Transmembrane helix</keyword>
<dbReference type="Gene3D" id="1.50.10.140">
    <property type="match status" value="1"/>
</dbReference>
<feature type="transmembrane region" description="Helical" evidence="1">
    <location>
        <begin position="12"/>
        <end position="30"/>
    </location>
</feature>
<keyword evidence="1" id="KW-0472">Membrane</keyword>
<evidence type="ECO:0000313" key="3">
    <source>
        <dbReference type="Proteomes" id="UP000019140"/>
    </source>
</evidence>
<comment type="caution">
    <text evidence="2">The sequence shown here is derived from an EMBL/GenBank/DDBJ whole genome shotgun (WGS) entry which is preliminary data.</text>
</comment>
<accession>W4LTT1</accession>
<evidence type="ECO:0000256" key="1">
    <source>
        <dbReference type="SAM" id="Phobius"/>
    </source>
</evidence>
<dbReference type="HOGENOM" id="CLU_391672_0_0_7"/>
<dbReference type="Proteomes" id="UP000019140">
    <property type="component" value="Unassembled WGS sequence"/>
</dbReference>
<reference evidence="2 3" key="1">
    <citation type="journal article" date="2014" name="Nature">
        <title>An environmental bacterial taxon with a large and distinct metabolic repertoire.</title>
        <authorList>
            <person name="Wilson M.C."/>
            <person name="Mori T."/>
            <person name="Ruckert C."/>
            <person name="Uria A.R."/>
            <person name="Helf M.J."/>
            <person name="Takada K."/>
            <person name="Gernert C."/>
            <person name="Steffens U.A."/>
            <person name="Heycke N."/>
            <person name="Schmitt S."/>
            <person name="Rinke C."/>
            <person name="Helfrich E.J."/>
            <person name="Brachmann A.O."/>
            <person name="Gurgui C."/>
            <person name="Wakimoto T."/>
            <person name="Kracht M."/>
            <person name="Crusemann M."/>
            <person name="Hentschel U."/>
            <person name="Abe I."/>
            <person name="Matsunaga S."/>
            <person name="Kalinowski J."/>
            <person name="Takeyama H."/>
            <person name="Piel J."/>
        </authorList>
    </citation>
    <scope>NUCLEOTIDE SEQUENCE [LARGE SCALE GENOMIC DNA]</scope>
    <source>
        <strain evidence="3">TSY2</strain>
    </source>
</reference>
<organism evidence="2 3">
    <name type="scientific">Candidatus Entotheonella gemina</name>
    <dbReference type="NCBI Taxonomy" id="1429439"/>
    <lineage>
        <taxon>Bacteria</taxon>
        <taxon>Pseudomonadati</taxon>
        <taxon>Nitrospinota/Tectimicrobiota group</taxon>
        <taxon>Candidatus Tectimicrobiota</taxon>
        <taxon>Candidatus Entotheonellia</taxon>
        <taxon>Candidatus Entotheonellales</taxon>
        <taxon>Candidatus Entotheonellaceae</taxon>
        <taxon>Candidatus Entotheonella</taxon>
    </lineage>
</organism>